<dbReference type="Pfam" id="PF00702">
    <property type="entry name" value="Hydrolase"/>
    <property type="match status" value="1"/>
</dbReference>
<dbReference type="Proteomes" id="UP000627715">
    <property type="component" value="Unassembled WGS sequence"/>
</dbReference>
<dbReference type="Gene3D" id="3.40.50.1000">
    <property type="entry name" value="HAD superfamily/HAD-like"/>
    <property type="match status" value="1"/>
</dbReference>
<dbReference type="SFLD" id="SFLDG01129">
    <property type="entry name" value="C1.5:_HAD__Beta-PGM__Phosphata"/>
    <property type="match status" value="1"/>
</dbReference>
<dbReference type="InterPro" id="IPR036412">
    <property type="entry name" value="HAD-like_sf"/>
</dbReference>
<dbReference type="AlphaFoldDB" id="A0A917LNG8"/>
<dbReference type="RefSeq" id="WP_229694562.1">
    <property type="nucleotide sequence ID" value="NZ_BMIY01000001.1"/>
</dbReference>
<protein>
    <submittedName>
        <fullName evidence="2">Haloacid dehalogenase</fullName>
    </submittedName>
</protein>
<dbReference type="InterPro" id="IPR051540">
    <property type="entry name" value="S-2-haloacid_dehalogenase"/>
</dbReference>
<organism evidence="2 3">
    <name type="scientific">Pseudohongiella nitratireducens</name>
    <dbReference type="NCBI Taxonomy" id="1768907"/>
    <lineage>
        <taxon>Bacteria</taxon>
        <taxon>Pseudomonadati</taxon>
        <taxon>Pseudomonadota</taxon>
        <taxon>Gammaproteobacteria</taxon>
        <taxon>Pseudomonadales</taxon>
        <taxon>Pseudohongiellaceae</taxon>
        <taxon>Pseudohongiella</taxon>
    </lineage>
</organism>
<keyword evidence="3" id="KW-1185">Reference proteome</keyword>
<accession>A0A917LNG8</accession>
<evidence type="ECO:0000256" key="1">
    <source>
        <dbReference type="ARBA" id="ARBA00022801"/>
    </source>
</evidence>
<dbReference type="SFLD" id="SFLDS00003">
    <property type="entry name" value="Haloacid_Dehalogenase"/>
    <property type="match status" value="1"/>
</dbReference>
<keyword evidence="1" id="KW-0378">Hydrolase</keyword>
<reference evidence="2" key="1">
    <citation type="journal article" date="2014" name="Int. J. Syst. Evol. Microbiol.">
        <title>Complete genome sequence of Corynebacterium casei LMG S-19264T (=DSM 44701T), isolated from a smear-ripened cheese.</title>
        <authorList>
            <consortium name="US DOE Joint Genome Institute (JGI-PGF)"/>
            <person name="Walter F."/>
            <person name="Albersmeier A."/>
            <person name="Kalinowski J."/>
            <person name="Ruckert C."/>
        </authorList>
    </citation>
    <scope>NUCLEOTIDE SEQUENCE</scope>
    <source>
        <strain evidence="2">CGMCC 1.15425</strain>
    </source>
</reference>
<dbReference type="SUPFAM" id="SSF56784">
    <property type="entry name" value="HAD-like"/>
    <property type="match status" value="1"/>
</dbReference>
<comment type="caution">
    <text evidence="2">The sequence shown here is derived from an EMBL/GenBank/DDBJ whole genome shotgun (WGS) entry which is preliminary data.</text>
</comment>
<evidence type="ECO:0000313" key="2">
    <source>
        <dbReference type="EMBL" id="GGG46966.1"/>
    </source>
</evidence>
<dbReference type="InterPro" id="IPR006439">
    <property type="entry name" value="HAD-SF_hydro_IA"/>
</dbReference>
<dbReference type="PANTHER" id="PTHR43316">
    <property type="entry name" value="HYDROLASE, HALOACID DELAHOGENASE-RELATED"/>
    <property type="match status" value="1"/>
</dbReference>
<dbReference type="EMBL" id="BMIY01000001">
    <property type="protein sequence ID" value="GGG46966.1"/>
    <property type="molecule type" value="Genomic_DNA"/>
</dbReference>
<reference evidence="2" key="2">
    <citation type="submission" date="2020-09" db="EMBL/GenBank/DDBJ databases">
        <authorList>
            <person name="Sun Q."/>
            <person name="Zhou Y."/>
        </authorList>
    </citation>
    <scope>NUCLEOTIDE SEQUENCE</scope>
    <source>
        <strain evidence="2">CGMCC 1.15425</strain>
    </source>
</reference>
<dbReference type="InterPro" id="IPR023214">
    <property type="entry name" value="HAD_sf"/>
</dbReference>
<sequence length="212" mass="23564">MRDVADMVVFDLFGTLIRFGVRHHPYRKILAWAKERGRRPHPDDARVVMTINKPPHAVFAQLGIAVPSAMLEQFHHEVDEELSSLTLFDDVEPTLTALINQGVRLAVCSNLAAPYGRVLQDLLPEYPDLLRCLSYDVGAIKPDPVIYRWLEDHSGIAAKNILFVGDNFIADVEGPRGVGMNALYLKRNSSPGDGSIGSLIDLILTKDKEDHA</sequence>
<proteinExistence type="predicted"/>
<gene>
    <name evidence="2" type="ORF">GCM10011403_00090</name>
</gene>
<dbReference type="GO" id="GO:0016787">
    <property type="term" value="F:hydrolase activity"/>
    <property type="evidence" value="ECO:0007669"/>
    <property type="project" value="UniProtKB-KW"/>
</dbReference>
<name>A0A917LNG8_9GAMM</name>
<dbReference type="PRINTS" id="PR00413">
    <property type="entry name" value="HADHALOGNASE"/>
</dbReference>
<evidence type="ECO:0000313" key="3">
    <source>
        <dbReference type="Proteomes" id="UP000627715"/>
    </source>
</evidence>
<dbReference type="PANTHER" id="PTHR43316:SF3">
    <property type="entry name" value="HALOACID DEHALOGENASE, TYPE II (AFU_ORTHOLOGUE AFUA_2G07750)-RELATED"/>
    <property type="match status" value="1"/>
</dbReference>